<dbReference type="Pfam" id="PF13529">
    <property type="entry name" value="Peptidase_C39_2"/>
    <property type="match status" value="1"/>
</dbReference>
<dbReference type="AlphaFoldDB" id="A0A5J4JNG3"/>
<proteinExistence type="predicted"/>
<name>A0A5J4JNG3_9BACI</name>
<sequence length="257" mass="29047">MFALLGIGCMHIAFLPGYGTKEKSYPEEKTEYRNVEKLKTGDSSGPGEQEEKKILDVPLIWQNPELKYGCEVTSLAMVLRYAGIKADKTALAKQIKKDSDPLKKTKSGDIVSWGDPEDGFVGDVSGKKPGYAVYDREIAALLDRYMPHRAYNLTGAPFEKVLQQVEDGRPVVVWTTGDYRLPDRWEKWQHKDEVVKTPLDLHAVVLVGYDAGHVYIINDPLSGKKPHKVIKSNLPLHGMHWEKGRSPICREKFHIFD</sequence>
<dbReference type="PANTHER" id="PTHR37806">
    <property type="entry name" value="LMO0724 PROTEIN"/>
    <property type="match status" value="1"/>
</dbReference>
<dbReference type="EMBL" id="BKZQ01000022">
    <property type="protein sequence ID" value="GER70524.1"/>
    <property type="molecule type" value="Genomic_DNA"/>
</dbReference>
<gene>
    <name evidence="2" type="ORF">BpJC7_18270</name>
</gene>
<dbReference type="InterPro" id="IPR039564">
    <property type="entry name" value="Peptidase_C39-like"/>
</dbReference>
<dbReference type="PANTHER" id="PTHR37806:SF1">
    <property type="entry name" value="PEPTIDASE C39-LIKE DOMAIN-CONTAINING PROTEIN"/>
    <property type="match status" value="1"/>
</dbReference>
<dbReference type="Gene3D" id="3.90.70.10">
    <property type="entry name" value="Cysteine proteinases"/>
    <property type="match status" value="1"/>
</dbReference>
<organism evidence="2 3">
    <name type="scientific">Weizmannia acidilactici</name>
    <dbReference type="NCBI Taxonomy" id="2607726"/>
    <lineage>
        <taxon>Bacteria</taxon>
        <taxon>Bacillati</taxon>
        <taxon>Bacillota</taxon>
        <taxon>Bacilli</taxon>
        <taxon>Bacillales</taxon>
        <taxon>Bacillaceae</taxon>
        <taxon>Heyndrickxia</taxon>
    </lineage>
</organism>
<accession>A0A5J4JNG3</accession>
<dbReference type="InterPro" id="IPR016997">
    <property type="entry name" value="UCP032442"/>
</dbReference>
<protein>
    <recommendedName>
        <fullName evidence="1">Peptidase C39-like domain-containing protein</fullName>
    </recommendedName>
</protein>
<evidence type="ECO:0000313" key="2">
    <source>
        <dbReference type="EMBL" id="GER70524.1"/>
    </source>
</evidence>
<comment type="caution">
    <text evidence="2">The sequence shown here is derived from an EMBL/GenBank/DDBJ whole genome shotgun (WGS) entry which is preliminary data.</text>
</comment>
<feature type="domain" description="Peptidase C39-like" evidence="1">
    <location>
        <begin position="55"/>
        <end position="220"/>
    </location>
</feature>
<dbReference type="PIRSF" id="PIRSF032442">
    <property type="entry name" value="UCP032442"/>
    <property type="match status" value="1"/>
</dbReference>
<keyword evidence="3" id="KW-1185">Reference proteome</keyword>
<evidence type="ECO:0000313" key="3">
    <source>
        <dbReference type="Proteomes" id="UP000391919"/>
    </source>
</evidence>
<reference evidence="2 3" key="1">
    <citation type="submission" date="2019-09" db="EMBL/GenBank/DDBJ databases">
        <title>Draft genome sequence of Bacillus sp. JC-7.</title>
        <authorList>
            <person name="Tanaka N."/>
            <person name="Shiwa Y."/>
            <person name="Fujita N."/>
            <person name="Tanasupawat S."/>
        </authorList>
    </citation>
    <scope>NUCLEOTIDE SEQUENCE [LARGE SCALE GENOMIC DNA]</scope>
    <source>
        <strain evidence="2 3">JC-7</strain>
    </source>
</reference>
<evidence type="ECO:0000259" key="1">
    <source>
        <dbReference type="Pfam" id="PF13529"/>
    </source>
</evidence>
<dbReference type="Proteomes" id="UP000391919">
    <property type="component" value="Unassembled WGS sequence"/>
</dbReference>